<dbReference type="EMBL" id="KR029587">
    <property type="protein sequence ID" value="AKH46914.1"/>
    <property type="molecule type" value="Genomic_DNA"/>
</dbReference>
<reference evidence="1" key="1">
    <citation type="journal article" date="2015" name="Front. Microbiol.">
        <title>Combining genomic sequencing methods to explore viral diversity and reveal potential virus-host interactions.</title>
        <authorList>
            <person name="Chow C.E."/>
            <person name="Winget D.M."/>
            <person name="White R.A.III."/>
            <person name="Hallam S.J."/>
            <person name="Suttle C.A."/>
        </authorList>
    </citation>
    <scope>NUCLEOTIDE SEQUENCE</scope>
    <source>
        <strain evidence="1">Anoxic2_3</strain>
    </source>
</reference>
<organism evidence="1">
    <name type="scientific">uncultured marine virus</name>
    <dbReference type="NCBI Taxonomy" id="186617"/>
    <lineage>
        <taxon>Viruses</taxon>
        <taxon>environmental samples</taxon>
    </lineage>
</organism>
<protein>
    <submittedName>
        <fullName evidence="1">Uncharacterized protein</fullName>
    </submittedName>
</protein>
<evidence type="ECO:0000313" key="1">
    <source>
        <dbReference type="EMBL" id="AKH46914.1"/>
    </source>
</evidence>
<sequence length="50" mass="5248">MLTMTVLAVAGHGSTVPQTFKRVGRSSLESLSGLTLTLIGRTTGLFTLAR</sequence>
<accession>A0A0F7L301</accession>
<name>A0A0F7L301_9VIRU</name>
<proteinExistence type="predicted"/>
<reference evidence="1" key="2">
    <citation type="submission" date="2015-03" db="EMBL/GenBank/DDBJ databases">
        <authorList>
            <person name="Chow C.-E.T."/>
            <person name="Winget D.M."/>
            <person name="White R.A.III."/>
            <person name="Hallam S.J."/>
            <person name="Suttle C.A."/>
        </authorList>
    </citation>
    <scope>NUCLEOTIDE SEQUENCE</scope>
    <source>
        <strain evidence="1">Anoxic2_3</strain>
    </source>
</reference>